<proteinExistence type="predicted"/>
<dbReference type="Proteomes" id="UP000663866">
    <property type="component" value="Unassembled WGS sequence"/>
</dbReference>
<dbReference type="AlphaFoldDB" id="A0A820V565"/>
<protein>
    <submittedName>
        <fullName evidence="1">Uncharacterized protein</fullName>
    </submittedName>
</protein>
<sequence>SSTGLNTSRTSDIYCIRRSDLELCLKELGTRLMQRERDNYTNYSYYYESLLFNTRQLVGLRENEIKSLRSQVQDQQFTVEVESQLLTLSTYFDLINELIHLRTVNAQLQNDKQLRFDKELHRIRDRFQSINEQLLNTNLLLRSRFEQYREQLYNSTITIIQQIRTEIYTMARAKLTSDAKSIIDQQHTVQTKLIHSLQDEIHRNEDKHMSETYQHERTWQKEQIELEKTIGQLQYELNRYQKRYVYKTTQQIEEIQTLKKSNNYLRKRIVSNENQYKKIFETENKSENKANLERDDDLRQAINQKQIIETRLRWMQEQSNQ</sequence>
<comment type="caution">
    <text evidence="1">The sequence shown here is derived from an EMBL/GenBank/DDBJ whole genome shotgun (WGS) entry which is preliminary data.</text>
</comment>
<evidence type="ECO:0000313" key="2">
    <source>
        <dbReference type="Proteomes" id="UP000663866"/>
    </source>
</evidence>
<gene>
    <name evidence="1" type="ORF">OVN521_LOCUS40420</name>
</gene>
<feature type="non-terminal residue" evidence="1">
    <location>
        <position position="321"/>
    </location>
</feature>
<keyword evidence="2" id="KW-1185">Reference proteome</keyword>
<reference evidence="1" key="1">
    <citation type="submission" date="2021-02" db="EMBL/GenBank/DDBJ databases">
        <authorList>
            <person name="Nowell W R."/>
        </authorList>
    </citation>
    <scope>NUCLEOTIDE SEQUENCE</scope>
</reference>
<name>A0A820V565_9BILA</name>
<evidence type="ECO:0000313" key="1">
    <source>
        <dbReference type="EMBL" id="CAF4495198.1"/>
    </source>
</evidence>
<dbReference type="EMBL" id="CAJOBG010052495">
    <property type="protein sequence ID" value="CAF4495198.1"/>
    <property type="molecule type" value="Genomic_DNA"/>
</dbReference>
<feature type="non-terminal residue" evidence="1">
    <location>
        <position position="1"/>
    </location>
</feature>
<accession>A0A820V565</accession>
<organism evidence="1 2">
    <name type="scientific">Rotaria magnacalcarata</name>
    <dbReference type="NCBI Taxonomy" id="392030"/>
    <lineage>
        <taxon>Eukaryota</taxon>
        <taxon>Metazoa</taxon>
        <taxon>Spiralia</taxon>
        <taxon>Gnathifera</taxon>
        <taxon>Rotifera</taxon>
        <taxon>Eurotatoria</taxon>
        <taxon>Bdelloidea</taxon>
        <taxon>Philodinida</taxon>
        <taxon>Philodinidae</taxon>
        <taxon>Rotaria</taxon>
    </lineage>
</organism>